<gene>
    <name evidence="2" type="ORF">Goshw_021357</name>
</gene>
<protein>
    <submittedName>
        <fullName evidence="2">Uncharacterized protein</fullName>
    </submittedName>
</protein>
<name>A0A7J9MPB2_GOSSC</name>
<dbReference type="EMBL" id="JABFAF010000012">
    <property type="protein sequence ID" value="MBA0872821.1"/>
    <property type="molecule type" value="Genomic_DNA"/>
</dbReference>
<evidence type="ECO:0000313" key="2">
    <source>
        <dbReference type="EMBL" id="MBA0872821.1"/>
    </source>
</evidence>
<reference evidence="2 3" key="1">
    <citation type="journal article" date="2019" name="Genome Biol. Evol.">
        <title>Insights into the evolution of the New World diploid cottons (Gossypium, subgenus Houzingenia) based on genome sequencing.</title>
        <authorList>
            <person name="Grover C.E."/>
            <person name="Arick M.A. 2nd"/>
            <person name="Thrash A."/>
            <person name="Conover J.L."/>
            <person name="Sanders W.S."/>
            <person name="Peterson D.G."/>
            <person name="Frelichowski J.E."/>
            <person name="Scheffler J.A."/>
            <person name="Scheffler B.E."/>
            <person name="Wendel J.F."/>
        </authorList>
    </citation>
    <scope>NUCLEOTIDE SEQUENCE [LARGE SCALE GENOMIC DNA]</scope>
    <source>
        <strain evidence="2">1</strain>
        <tissue evidence="2">Leaf</tissue>
    </source>
</reference>
<evidence type="ECO:0000256" key="1">
    <source>
        <dbReference type="SAM" id="Phobius"/>
    </source>
</evidence>
<keyword evidence="1" id="KW-0472">Membrane</keyword>
<feature type="non-terminal residue" evidence="2">
    <location>
        <position position="1"/>
    </location>
</feature>
<feature type="transmembrane region" description="Helical" evidence="1">
    <location>
        <begin position="12"/>
        <end position="34"/>
    </location>
</feature>
<accession>A0A7J9MPB2</accession>
<evidence type="ECO:0000313" key="3">
    <source>
        <dbReference type="Proteomes" id="UP000593576"/>
    </source>
</evidence>
<keyword evidence="1" id="KW-0812">Transmembrane</keyword>
<organism evidence="2 3">
    <name type="scientific">Gossypium schwendimanii</name>
    <name type="common">Cotton</name>
    <dbReference type="NCBI Taxonomy" id="34291"/>
    <lineage>
        <taxon>Eukaryota</taxon>
        <taxon>Viridiplantae</taxon>
        <taxon>Streptophyta</taxon>
        <taxon>Embryophyta</taxon>
        <taxon>Tracheophyta</taxon>
        <taxon>Spermatophyta</taxon>
        <taxon>Magnoliopsida</taxon>
        <taxon>eudicotyledons</taxon>
        <taxon>Gunneridae</taxon>
        <taxon>Pentapetalae</taxon>
        <taxon>rosids</taxon>
        <taxon>malvids</taxon>
        <taxon>Malvales</taxon>
        <taxon>Malvaceae</taxon>
        <taxon>Malvoideae</taxon>
        <taxon>Gossypium</taxon>
    </lineage>
</organism>
<proteinExistence type="predicted"/>
<dbReference type="AlphaFoldDB" id="A0A7J9MPB2"/>
<keyword evidence="3" id="KW-1185">Reference proteome</keyword>
<keyword evidence="1" id="KW-1133">Transmembrane helix</keyword>
<dbReference type="Proteomes" id="UP000593576">
    <property type="component" value="Unassembled WGS sequence"/>
</dbReference>
<sequence>MEVIQVKVGREIYFFGIPQGVQMQWAMAMALVIMNMQLQKHIPRL</sequence>
<comment type="caution">
    <text evidence="2">The sequence shown here is derived from an EMBL/GenBank/DDBJ whole genome shotgun (WGS) entry which is preliminary data.</text>
</comment>